<accession>A0ABP7HEB1</accession>
<name>A0ABP7HEB1_9FLAO</name>
<keyword evidence="1" id="KW-0732">Signal</keyword>
<reference evidence="3" key="1">
    <citation type="journal article" date="2019" name="Int. J. Syst. Evol. Microbiol.">
        <title>The Global Catalogue of Microorganisms (GCM) 10K type strain sequencing project: providing services to taxonomists for standard genome sequencing and annotation.</title>
        <authorList>
            <consortium name="The Broad Institute Genomics Platform"/>
            <consortium name="The Broad Institute Genome Sequencing Center for Infectious Disease"/>
            <person name="Wu L."/>
            <person name="Ma J."/>
        </authorList>
    </citation>
    <scope>NUCLEOTIDE SEQUENCE [LARGE SCALE GENOMIC DNA]</scope>
    <source>
        <strain evidence="3">JCM 17525</strain>
    </source>
</reference>
<comment type="caution">
    <text evidence="2">The sequence shown here is derived from an EMBL/GenBank/DDBJ whole genome shotgun (WGS) entry which is preliminary data.</text>
</comment>
<proteinExistence type="predicted"/>
<feature type="chain" id="PRO_5046064380" evidence="1">
    <location>
        <begin position="23"/>
        <end position="49"/>
    </location>
</feature>
<keyword evidence="3" id="KW-1185">Reference proteome</keyword>
<organism evidence="2 3">
    <name type="scientific">Corallibacter vietnamensis</name>
    <dbReference type="NCBI Taxonomy" id="904130"/>
    <lineage>
        <taxon>Bacteria</taxon>
        <taxon>Pseudomonadati</taxon>
        <taxon>Bacteroidota</taxon>
        <taxon>Flavobacteriia</taxon>
        <taxon>Flavobacteriales</taxon>
        <taxon>Flavobacteriaceae</taxon>
        <taxon>Corallibacter</taxon>
    </lineage>
</organism>
<sequence length="49" mass="5408">MKTKKYVIAIAIFGGMLFTAQATNLIDLDGQQTTEIEKRRIKVPGQGRG</sequence>
<evidence type="ECO:0000313" key="2">
    <source>
        <dbReference type="EMBL" id="GAA3788476.1"/>
    </source>
</evidence>
<evidence type="ECO:0000313" key="3">
    <source>
        <dbReference type="Proteomes" id="UP001501456"/>
    </source>
</evidence>
<dbReference type="Proteomes" id="UP001501456">
    <property type="component" value="Unassembled WGS sequence"/>
</dbReference>
<dbReference type="EMBL" id="BAABBI010000003">
    <property type="protein sequence ID" value="GAA3788476.1"/>
    <property type="molecule type" value="Genomic_DNA"/>
</dbReference>
<gene>
    <name evidence="2" type="ORF">GCM10022271_21270</name>
</gene>
<evidence type="ECO:0000256" key="1">
    <source>
        <dbReference type="SAM" id="SignalP"/>
    </source>
</evidence>
<feature type="signal peptide" evidence="1">
    <location>
        <begin position="1"/>
        <end position="22"/>
    </location>
</feature>
<protein>
    <submittedName>
        <fullName evidence="2">Uncharacterized protein</fullName>
    </submittedName>
</protein>